<gene>
    <name evidence="7" type="ORF">IRL76_09385</name>
</gene>
<reference evidence="7 8" key="1">
    <citation type="submission" date="2020-11" db="EMBL/GenBank/DDBJ databases">
        <title>The genome sequence of Erythrobacter sp. 6D36.</title>
        <authorList>
            <person name="Liu Y."/>
        </authorList>
    </citation>
    <scope>NUCLEOTIDE SEQUENCE [LARGE SCALE GENOMIC DNA]</scope>
    <source>
        <strain evidence="7 8">6D36</strain>
    </source>
</reference>
<evidence type="ECO:0000313" key="7">
    <source>
        <dbReference type="EMBL" id="QPC98092.1"/>
    </source>
</evidence>
<dbReference type="GO" id="GO:0046872">
    <property type="term" value="F:metal ion binding"/>
    <property type="evidence" value="ECO:0007669"/>
    <property type="project" value="UniProtKB-KW"/>
</dbReference>
<evidence type="ECO:0000313" key="8">
    <source>
        <dbReference type="Proteomes" id="UP000594459"/>
    </source>
</evidence>
<dbReference type="Pfam" id="PF00753">
    <property type="entry name" value="Lactamase_B"/>
    <property type="match status" value="1"/>
</dbReference>
<comment type="similarity">
    <text evidence="1">Belongs to the metallo-beta-lactamase superfamily.</text>
</comment>
<dbReference type="SMART" id="SM00849">
    <property type="entry name" value="Lactamase_B"/>
    <property type="match status" value="1"/>
</dbReference>
<dbReference type="Proteomes" id="UP000594459">
    <property type="component" value="Chromosome"/>
</dbReference>
<name>A0A7S8F2U5_9SPHN</name>
<dbReference type="RefSeq" id="WP_200981102.1">
    <property type="nucleotide sequence ID" value="NZ_CP064654.1"/>
</dbReference>
<keyword evidence="3" id="KW-0378">Hydrolase</keyword>
<evidence type="ECO:0000256" key="4">
    <source>
        <dbReference type="ARBA" id="ARBA00022833"/>
    </source>
</evidence>
<proteinExistence type="inferred from homology"/>
<dbReference type="SUPFAM" id="SSF56281">
    <property type="entry name" value="Metallo-hydrolase/oxidoreductase"/>
    <property type="match status" value="1"/>
</dbReference>
<dbReference type="Gene3D" id="3.60.15.10">
    <property type="entry name" value="Ribonuclease Z/Hydroxyacylglutathione hydrolase-like"/>
    <property type="match status" value="1"/>
</dbReference>
<keyword evidence="4" id="KW-0862">Zinc</keyword>
<dbReference type="InterPro" id="IPR001279">
    <property type="entry name" value="Metallo-B-lactamas"/>
</dbReference>
<dbReference type="AlphaFoldDB" id="A0A7S8F2U5"/>
<evidence type="ECO:0000259" key="6">
    <source>
        <dbReference type="SMART" id="SM00849"/>
    </source>
</evidence>
<evidence type="ECO:0000256" key="1">
    <source>
        <dbReference type="ARBA" id="ARBA00007749"/>
    </source>
</evidence>
<dbReference type="PANTHER" id="PTHR42978">
    <property type="entry name" value="QUORUM-QUENCHING LACTONASE YTNP-RELATED-RELATED"/>
    <property type="match status" value="1"/>
</dbReference>
<dbReference type="CDD" id="cd07729">
    <property type="entry name" value="AHL_lactonase_MBL-fold"/>
    <property type="match status" value="1"/>
</dbReference>
<feature type="domain" description="Metallo-beta-lactamase" evidence="6">
    <location>
        <begin position="59"/>
        <end position="262"/>
    </location>
</feature>
<organism evidence="7 8">
    <name type="scientific">Qipengyuania soli</name>
    <dbReference type="NCBI Taxonomy" id="2782568"/>
    <lineage>
        <taxon>Bacteria</taxon>
        <taxon>Pseudomonadati</taxon>
        <taxon>Pseudomonadota</taxon>
        <taxon>Alphaproteobacteria</taxon>
        <taxon>Sphingomonadales</taxon>
        <taxon>Erythrobacteraceae</taxon>
        <taxon>Qipengyuania</taxon>
    </lineage>
</organism>
<sequence>MRKSSVIAAGLLACTALPASAKDAPDIEMWRLDCGKLEISDIGPFSDTHLYDGEARMLTDSCYVIRNGRRYLLWDTGYPAALKGKSETAYVFTASLAATIPDQLAQIGLKPEDINFVAVSHYHDDHIGQVRNFSGAELLIGAADAEAITSGKMDATRAQFAPFLGEGATGKVRRIVADHDVFGDGSVTIVAMPGHTPGHKSLVVKLPRSGPVMLTGDLYHFEEQITNRGVPQFNTDRADTLASFERFNQMADNLDATIVIQHDPRHLVRLPEFPESAK</sequence>
<evidence type="ECO:0000256" key="5">
    <source>
        <dbReference type="SAM" id="SignalP"/>
    </source>
</evidence>
<keyword evidence="2" id="KW-0479">Metal-binding</keyword>
<dbReference type="KEGG" id="qso:IRL76_09385"/>
<evidence type="ECO:0000256" key="2">
    <source>
        <dbReference type="ARBA" id="ARBA00022723"/>
    </source>
</evidence>
<keyword evidence="5" id="KW-0732">Signal</keyword>
<evidence type="ECO:0000256" key="3">
    <source>
        <dbReference type="ARBA" id="ARBA00022801"/>
    </source>
</evidence>
<accession>A0A7S8F2U5</accession>
<dbReference type="PANTHER" id="PTHR42978:SF3">
    <property type="entry name" value="BLR3078 PROTEIN"/>
    <property type="match status" value="1"/>
</dbReference>
<dbReference type="InterPro" id="IPR051013">
    <property type="entry name" value="MBL_superfamily_lactonases"/>
</dbReference>
<dbReference type="EMBL" id="CP064654">
    <property type="protein sequence ID" value="QPC98092.1"/>
    <property type="molecule type" value="Genomic_DNA"/>
</dbReference>
<keyword evidence="8" id="KW-1185">Reference proteome</keyword>
<dbReference type="GO" id="GO:0016787">
    <property type="term" value="F:hydrolase activity"/>
    <property type="evidence" value="ECO:0007669"/>
    <property type="project" value="UniProtKB-KW"/>
</dbReference>
<dbReference type="InterPro" id="IPR036866">
    <property type="entry name" value="RibonucZ/Hydroxyglut_hydro"/>
</dbReference>
<protein>
    <submittedName>
        <fullName evidence="7">N-acyl homoserine lactonase family protein</fullName>
    </submittedName>
</protein>
<feature type="signal peptide" evidence="5">
    <location>
        <begin position="1"/>
        <end position="21"/>
    </location>
</feature>
<feature type="chain" id="PRO_5032931300" evidence="5">
    <location>
        <begin position="22"/>
        <end position="278"/>
    </location>
</feature>